<dbReference type="Proteomes" id="UP001249851">
    <property type="component" value="Unassembled WGS sequence"/>
</dbReference>
<feature type="chain" id="PRO_5042161069" evidence="1">
    <location>
        <begin position="26"/>
        <end position="100"/>
    </location>
</feature>
<dbReference type="PROSITE" id="PS51257">
    <property type="entry name" value="PROKAR_LIPOPROTEIN"/>
    <property type="match status" value="1"/>
</dbReference>
<reference evidence="2" key="1">
    <citation type="journal article" date="2023" name="G3 (Bethesda)">
        <title>Whole genome assembly and annotation of the endangered Caribbean coral Acropora cervicornis.</title>
        <authorList>
            <person name="Selwyn J.D."/>
            <person name="Vollmer S.V."/>
        </authorList>
    </citation>
    <scope>NUCLEOTIDE SEQUENCE</scope>
    <source>
        <strain evidence="2">K2</strain>
    </source>
</reference>
<name>A0AAD9PVR9_ACRCE</name>
<sequence length="100" mass="11282">MKVNLTVVSLAALLIIACLVLKGKGFTGQRPLGRRGQPLSSNPFLERREERIAHQSRVTHQMAKNGLTVNRCKAFCERARNLGCEKIQKTAAFEDRYKNK</sequence>
<reference evidence="2" key="2">
    <citation type="journal article" date="2023" name="Science">
        <title>Genomic signatures of disease resistance in endangered staghorn corals.</title>
        <authorList>
            <person name="Vollmer S.V."/>
            <person name="Selwyn J.D."/>
            <person name="Despard B.A."/>
            <person name="Roesel C.L."/>
        </authorList>
    </citation>
    <scope>NUCLEOTIDE SEQUENCE</scope>
    <source>
        <strain evidence="2">K2</strain>
    </source>
</reference>
<keyword evidence="1" id="KW-0732">Signal</keyword>
<keyword evidence="3" id="KW-1185">Reference proteome</keyword>
<evidence type="ECO:0000313" key="3">
    <source>
        <dbReference type="Proteomes" id="UP001249851"/>
    </source>
</evidence>
<organism evidence="2 3">
    <name type="scientific">Acropora cervicornis</name>
    <name type="common">Staghorn coral</name>
    <dbReference type="NCBI Taxonomy" id="6130"/>
    <lineage>
        <taxon>Eukaryota</taxon>
        <taxon>Metazoa</taxon>
        <taxon>Cnidaria</taxon>
        <taxon>Anthozoa</taxon>
        <taxon>Hexacorallia</taxon>
        <taxon>Scleractinia</taxon>
        <taxon>Astrocoeniina</taxon>
        <taxon>Acroporidae</taxon>
        <taxon>Acropora</taxon>
    </lineage>
</organism>
<gene>
    <name evidence="2" type="ORF">P5673_029550</name>
</gene>
<accession>A0AAD9PVR9</accession>
<comment type="caution">
    <text evidence="2">The sequence shown here is derived from an EMBL/GenBank/DDBJ whole genome shotgun (WGS) entry which is preliminary data.</text>
</comment>
<evidence type="ECO:0000256" key="1">
    <source>
        <dbReference type="SAM" id="SignalP"/>
    </source>
</evidence>
<dbReference type="AlphaFoldDB" id="A0AAD9PVR9"/>
<evidence type="ECO:0000313" key="2">
    <source>
        <dbReference type="EMBL" id="KAK2549945.1"/>
    </source>
</evidence>
<feature type="signal peptide" evidence="1">
    <location>
        <begin position="1"/>
        <end position="25"/>
    </location>
</feature>
<protein>
    <submittedName>
        <fullName evidence="2">Uncharacterized protein</fullName>
    </submittedName>
</protein>
<proteinExistence type="predicted"/>
<dbReference type="EMBL" id="JARQWQ010000118">
    <property type="protein sequence ID" value="KAK2549945.1"/>
    <property type="molecule type" value="Genomic_DNA"/>
</dbReference>